<keyword evidence="6 10" id="KW-1133">Transmembrane helix</keyword>
<dbReference type="Pfam" id="PF01699">
    <property type="entry name" value="Na_Ca_ex"/>
    <property type="match status" value="2"/>
</dbReference>
<organism evidence="12 13">
    <name type="scientific">Allomyces macrogynus (strain ATCC 38327)</name>
    <name type="common">Allomyces javanicus var. macrogynus</name>
    <dbReference type="NCBI Taxonomy" id="578462"/>
    <lineage>
        <taxon>Eukaryota</taxon>
        <taxon>Fungi</taxon>
        <taxon>Fungi incertae sedis</taxon>
        <taxon>Blastocladiomycota</taxon>
        <taxon>Blastocladiomycetes</taxon>
        <taxon>Blastocladiales</taxon>
        <taxon>Blastocladiaceae</taxon>
        <taxon>Allomyces</taxon>
    </lineage>
</organism>
<dbReference type="eggNOG" id="KOG1397">
    <property type="taxonomic scope" value="Eukaryota"/>
</dbReference>
<keyword evidence="5 10" id="KW-0812">Transmembrane</keyword>
<dbReference type="STRING" id="578462.A0A0L0SAG3"/>
<evidence type="ECO:0000256" key="2">
    <source>
        <dbReference type="ARBA" id="ARBA00008170"/>
    </source>
</evidence>
<dbReference type="EMBL" id="GG745334">
    <property type="protein sequence ID" value="KNE59427.1"/>
    <property type="molecule type" value="Genomic_DNA"/>
</dbReference>
<evidence type="ECO:0000256" key="8">
    <source>
        <dbReference type="ARBA" id="ARBA00023136"/>
    </source>
</evidence>
<keyword evidence="8 10" id="KW-0472">Membrane</keyword>
<name>A0A0L0SAG3_ALLM3</name>
<dbReference type="VEuPathDB" id="FungiDB:AMAG_18176"/>
<dbReference type="InterPro" id="IPR044880">
    <property type="entry name" value="NCX_ion-bd_dom_sf"/>
</dbReference>
<evidence type="ECO:0000313" key="13">
    <source>
        <dbReference type="Proteomes" id="UP000054350"/>
    </source>
</evidence>
<keyword evidence="3" id="KW-0813">Transport</keyword>
<feature type="transmembrane region" description="Helical" evidence="10">
    <location>
        <begin position="461"/>
        <end position="481"/>
    </location>
</feature>
<feature type="transmembrane region" description="Helical" evidence="10">
    <location>
        <begin position="526"/>
        <end position="546"/>
    </location>
</feature>
<dbReference type="GO" id="GO:0006874">
    <property type="term" value="P:intracellular calcium ion homeostasis"/>
    <property type="evidence" value="ECO:0007669"/>
    <property type="project" value="TreeGrafter"/>
</dbReference>
<feature type="transmembrane region" description="Helical" evidence="10">
    <location>
        <begin position="493"/>
        <end position="514"/>
    </location>
</feature>
<dbReference type="OrthoDB" id="16982at2759"/>
<keyword evidence="13" id="KW-1185">Reference proteome</keyword>
<reference evidence="12 13" key="1">
    <citation type="submission" date="2009-11" db="EMBL/GenBank/DDBJ databases">
        <title>Annotation of Allomyces macrogynus ATCC 38327.</title>
        <authorList>
            <consortium name="The Broad Institute Genome Sequencing Platform"/>
            <person name="Russ C."/>
            <person name="Cuomo C."/>
            <person name="Burger G."/>
            <person name="Gray M.W."/>
            <person name="Holland P.W.H."/>
            <person name="King N."/>
            <person name="Lang F.B.F."/>
            <person name="Roger A.J."/>
            <person name="Ruiz-Trillo I."/>
            <person name="Young S.K."/>
            <person name="Zeng Q."/>
            <person name="Gargeya S."/>
            <person name="Fitzgerald M."/>
            <person name="Haas B."/>
            <person name="Abouelleil A."/>
            <person name="Alvarado L."/>
            <person name="Arachchi H.M."/>
            <person name="Berlin A."/>
            <person name="Chapman S.B."/>
            <person name="Gearin G."/>
            <person name="Goldberg J."/>
            <person name="Griggs A."/>
            <person name="Gujja S."/>
            <person name="Hansen M."/>
            <person name="Heiman D."/>
            <person name="Howarth C."/>
            <person name="Larimer J."/>
            <person name="Lui A."/>
            <person name="MacDonald P.J.P."/>
            <person name="McCowen C."/>
            <person name="Montmayeur A."/>
            <person name="Murphy C."/>
            <person name="Neiman D."/>
            <person name="Pearson M."/>
            <person name="Priest M."/>
            <person name="Roberts A."/>
            <person name="Saif S."/>
            <person name="Shea T."/>
            <person name="Sisk P."/>
            <person name="Stolte C."/>
            <person name="Sykes S."/>
            <person name="Wortman J."/>
            <person name="Nusbaum C."/>
            <person name="Birren B."/>
        </authorList>
    </citation>
    <scope>NUCLEOTIDE SEQUENCE [LARGE SCALE GENOMIC DNA]</scope>
    <source>
        <strain evidence="12 13">ATCC 38327</strain>
    </source>
</reference>
<evidence type="ECO:0000256" key="5">
    <source>
        <dbReference type="ARBA" id="ARBA00022692"/>
    </source>
</evidence>
<evidence type="ECO:0000259" key="11">
    <source>
        <dbReference type="Pfam" id="PF01699"/>
    </source>
</evidence>
<evidence type="ECO:0000256" key="7">
    <source>
        <dbReference type="ARBA" id="ARBA00023065"/>
    </source>
</evidence>
<keyword evidence="7" id="KW-0406">Ion transport</keyword>
<dbReference type="GO" id="GO:0012505">
    <property type="term" value="C:endomembrane system"/>
    <property type="evidence" value="ECO:0007669"/>
    <property type="project" value="UniProtKB-SubCell"/>
</dbReference>
<evidence type="ECO:0000256" key="4">
    <source>
        <dbReference type="ARBA" id="ARBA00022553"/>
    </source>
</evidence>
<evidence type="ECO:0000256" key="10">
    <source>
        <dbReference type="SAM" id="Phobius"/>
    </source>
</evidence>
<comment type="similarity">
    <text evidence="2">Belongs to the Ca(2+):cation antiporter (CaCA) (TC 2.A.19) family.</text>
</comment>
<feature type="domain" description="Sodium/calcium exchanger membrane region" evidence="11">
    <location>
        <begin position="493"/>
        <end position="672"/>
    </location>
</feature>
<dbReference type="Gene3D" id="1.20.1420.30">
    <property type="entry name" value="NCX, central ion-binding region"/>
    <property type="match status" value="2"/>
</dbReference>
<feature type="transmembrane region" description="Helical" evidence="10">
    <location>
        <begin position="815"/>
        <end position="835"/>
    </location>
</feature>
<evidence type="ECO:0000256" key="1">
    <source>
        <dbReference type="ARBA" id="ARBA00004127"/>
    </source>
</evidence>
<feature type="domain" description="Sodium/calcium exchanger membrane region" evidence="11">
    <location>
        <begin position="743"/>
        <end position="888"/>
    </location>
</feature>
<dbReference type="AlphaFoldDB" id="A0A0L0SAG3"/>
<feature type="region of interest" description="Disordered" evidence="9">
    <location>
        <begin position="694"/>
        <end position="718"/>
    </location>
</feature>
<feature type="compositionally biased region" description="Polar residues" evidence="9">
    <location>
        <begin position="215"/>
        <end position="230"/>
    </location>
</feature>
<dbReference type="PANTHER" id="PTHR31503:SF10">
    <property type="entry name" value="VNX1 PROTEIN"/>
    <property type="match status" value="1"/>
</dbReference>
<reference evidence="13" key="2">
    <citation type="submission" date="2009-11" db="EMBL/GenBank/DDBJ databases">
        <title>The Genome Sequence of Allomyces macrogynus strain ATCC 38327.</title>
        <authorList>
            <consortium name="The Broad Institute Genome Sequencing Platform"/>
            <person name="Russ C."/>
            <person name="Cuomo C."/>
            <person name="Shea T."/>
            <person name="Young S.K."/>
            <person name="Zeng Q."/>
            <person name="Koehrsen M."/>
            <person name="Haas B."/>
            <person name="Borodovsky M."/>
            <person name="Guigo R."/>
            <person name="Alvarado L."/>
            <person name="Berlin A."/>
            <person name="Borenstein D."/>
            <person name="Chen Z."/>
            <person name="Engels R."/>
            <person name="Freedman E."/>
            <person name="Gellesch M."/>
            <person name="Goldberg J."/>
            <person name="Griggs A."/>
            <person name="Gujja S."/>
            <person name="Heiman D."/>
            <person name="Hepburn T."/>
            <person name="Howarth C."/>
            <person name="Jen D."/>
            <person name="Larson L."/>
            <person name="Lewis B."/>
            <person name="Mehta T."/>
            <person name="Park D."/>
            <person name="Pearson M."/>
            <person name="Roberts A."/>
            <person name="Saif S."/>
            <person name="Shenoy N."/>
            <person name="Sisk P."/>
            <person name="Stolte C."/>
            <person name="Sykes S."/>
            <person name="Walk T."/>
            <person name="White J."/>
            <person name="Yandava C."/>
            <person name="Burger G."/>
            <person name="Gray M.W."/>
            <person name="Holland P.W.H."/>
            <person name="King N."/>
            <person name="Lang F.B.F."/>
            <person name="Roger A.J."/>
            <person name="Ruiz-Trillo I."/>
            <person name="Lander E."/>
            <person name="Nusbaum C."/>
        </authorList>
    </citation>
    <scope>NUCLEOTIDE SEQUENCE [LARGE SCALE GENOMIC DNA]</scope>
    <source>
        <strain evidence="13">ATCC 38327</strain>
    </source>
</reference>
<comment type="subcellular location">
    <subcellularLocation>
        <location evidence="1">Endomembrane system</location>
        <topology evidence="1">Multi-pass membrane protein</topology>
    </subcellularLocation>
</comment>
<dbReference type="Proteomes" id="UP000054350">
    <property type="component" value="Unassembled WGS sequence"/>
</dbReference>
<feature type="transmembrane region" description="Helical" evidence="10">
    <location>
        <begin position="847"/>
        <end position="864"/>
    </location>
</feature>
<evidence type="ECO:0000313" key="12">
    <source>
        <dbReference type="EMBL" id="KNE59427.1"/>
    </source>
</evidence>
<proteinExistence type="inferred from homology"/>
<feature type="transmembrane region" description="Helical" evidence="10">
    <location>
        <begin position="742"/>
        <end position="762"/>
    </location>
</feature>
<dbReference type="InterPro" id="IPR004713">
    <property type="entry name" value="CaH_exchang"/>
</dbReference>
<feature type="transmembrane region" description="Helical" evidence="10">
    <location>
        <begin position="558"/>
        <end position="578"/>
    </location>
</feature>
<sequence length="929" mass="100254">MSSAVPDDPDAAASASTPAQAAPTTTAAEPALAELRTLINQDPTLRGMGPRVLIDDVDDDEQDEPRLVSLPEHPDEQYAQDRSARHPHRRATSSSRPHGSYSPRKHPRSPRANSTDADLQARRTRLARGPSRASTGDRTSVLSASALSTASPRSLPVPSSSAAARRHSATPDLFEPRQRSRHRRARRPRGSRVAPDGDEAGNDTALTDDEASDGSDLSSFSAASGPSAQPMTVRERQTLINTEHPFGLRLWKHALYKKTRGIDRATEQDVRARVTSPFLSPGLIAGYWLWPFGRDIHRLVTARPKPLSSWSLAHWWHAAVVTVIVAPLHGPWAWAVSWLVVYYVPMAKVLVITLHHTLSNPLALALDHVELVEAMTCNTSVRSSTTASGGRDSGADVSPDDAVRVHFEHLSDEDETTAASRPLLADRAPADPAAAVPATELLICVCRSGGLRYYKFTVEGINIFFVNLIPFVLYVLLDGFVLGDTYGLAHPSLLFVLCLLATVPLAYFIGMAVASISAQSSPAIGAVLNASFGSIVEVILYCLALREGKAELVEGSVIGTLLGCLLLLPGLSMIAGGIRCDQQIFNAKSAGVTNTMLIMTLIAAFTPTLFYQIYGTFDLKCRSCIGAECHGCAMVARPVEHDKVFQEAVLPLSYFCALILPLVYIIGLVFSLKTHRKHIYNTGARAAAATPVMRPTPPTAAATPSTLMRPPSAAASVAPSAPSTAAAHAAGGHDAPEWSRRASVLVLILCTISFSLIAELLVSTVETVMDGLHLQEKFLGVTLFAIVPSITEFVNAIAFASQNNIALSLEVGSAYAVQVSLIQIPALIAFSWYFQPAAVFTMVFPQFDMYTIFFAVFLLCWIYIEGKTNYFKGSILSLAYVVLIAAFFFATRVKRPGNAPMGWTPAAMEVAEAVAEWHRPAVPWAAWWG</sequence>
<evidence type="ECO:0000256" key="3">
    <source>
        <dbReference type="ARBA" id="ARBA00022448"/>
    </source>
</evidence>
<dbReference type="PANTHER" id="PTHR31503">
    <property type="entry name" value="VACUOLAR CALCIUM ION TRANSPORTER"/>
    <property type="match status" value="1"/>
</dbReference>
<accession>A0A0L0SAG3</accession>
<feature type="compositionally biased region" description="Low complexity" evidence="9">
    <location>
        <begin position="138"/>
        <end position="163"/>
    </location>
</feature>
<feature type="transmembrane region" description="Helical" evidence="10">
    <location>
        <begin position="652"/>
        <end position="672"/>
    </location>
</feature>
<feature type="transmembrane region" description="Helical" evidence="10">
    <location>
        <begin position="590"/>
        <end position="610"/>
    </location>
</feature>
<dbReference type="InterPro" id="IPR004837">
    <property type="entry name" value="NaCa_Exmemb"/>
</dbReference>
<dbReference type="GO" id="GO:0015369">
    <property type="term" value="F:calcium:proton antiporter activity"/>
    <property type="evidence" value="ECO:0007669"/>
    <property type="project" value="TreeGrafter"/>
</dbReference>
<feature type="region of interest" description="Disordered" evidence="9">
    <location>
        <begin position="1"/>
        <end position="232"/>
    </location>
</feature>
<evidence type="ECO:0000256" key="6">
    <source>
        <dbReference type="ARBA" id="ARBA00022989"/>
    </source>
</evidence>
<dbReference type="GO" id="GO:0005774">
    <property type="term" value="C:vacuolar membrane"/>
    <property type="evidence" value="ECO:0007669"/>
    <property type="project" value="UniProtKB-ARBA"/>
</dbReference>
<evidence type="ECO:0000256" key="9">
    <source>
        <dbReference type="SAM" id="MobiDB-lite"/>
    </source>
</evidence>
<protein>
    <submittedName>
        <fullName evidence="12">Calcium/proton exchanger</fullName>
    </submittedName>
</protein>
<feature type="transmembrane region" description="Helical" evidence="10">
    <location>
        <begin position="870"/>
        <end position="891"/>
    </location>
</feature>
<feature type="compositionally biased region" description="Basic residues" evidence="9">
    <location>
        <begin position="179"/>
        <end position="190"/>
    </location>
</feature>
<feature type="compositionally biased region" description="Low complexity" evidence="9">
    <location>
        <begin position="1"/>
        <end position="33"/>
    </location>
</feature>
<dbReference type="FunFam" id="1.20.1420.30:FF:000014">
    <property type="entry name" value="Cation/H+ exchanger protein 2"/>
    <property type="match status" value="1"/>
</dbReference>
<keyword evidence="4" id="KW-0597">Phosphoprotein</keyword>
<feature type="compositionally biased region" description="Acidic residues" evidence="9">
    <location>
        <begin position="196"/>
        <end position="213"/>
    </location>
</feature>
<gene>
    <name evidence="12" type="ORF">AMAG_18176</name>
</gene>
<feature type="transmembrane region" description="Helical" evidence="10">
    <location>
        <begin position="332"/>
        <end position="354"/>
    </location>
</feature>